<organism evidence="1 2">
    <name type="scientific">Hyaloscypha hepaticicola</name>
    <dbReference type="NCBI Taxonomy" id="2082293"/>
    <lineage>
        <taxon>Eukaryota</taxon>
        <taxon>Fungi</taxon>
        <taxon>Dikarya</taxon>
        <taxon>Ascomycota</taxon>
        <taxon>Pezizomycotina</taxon>
        <taxon>Leotiomycetes</taxon>
        <taxon>Helotiales</taxon>
        <taxon>Hyaloscyphaceae</taxon>
        <taxon>Hyaloscypha</taxon>
    </lineage>
</organism>
<gene>
    <name evidence="1" type="ORF">NA56DRAFT_703389</name>
</gene>
<evidence type="ECO:0000313" key="2">
    <source>
        <dbReference type="Proteomes" id="UP000235672"/>
    </source>
</evidence>
<name>A0A2J6Q673_9HELO</name>
<keyword evidence="2" id="KW-1185">Reference proteome</keyword>
<evidence type="ECO:0000313" key="1">
    <source>
        <dbReference type="EMBL" id="PMD21743.1"/>
    </source>
</evidence>
<dbReference type="EMBL" id="KZ613480">
    <property type="protein sequence ID" value="PMD21743.1"/>
    <property type="molecule type" value="Genomic_DNA"/>
</dbReference>
<dbReference type="AlphaFoldDB" id="A0A2J6Q673"/>
<protein>
    <submittedName>
        <fullName evidence="1">Uncharacterized protein</fullName>
    </submittedName>
</protein>
<dbReference type="Proteomes" id="UP000235672">
    <property type="component" value="Unassembled WGS sequence"/>
</dbReference>
<dbReference type="OrthoDB" id="10628607at2759"/>
<accession>A0A2J6Q673</accession>
<sequence>MPQKSRLHGKCTSYWCKFCGTDHKQFPCPPYGLWHPIVSCLYGNPPHRGPCEPPGPGGWWPDVKREAGQGHSARDCQTLDTFLPLLLGTHYPQTYQPSSSISLLNEEISTAPPYQPPFQPSYILEQGIARWQYKYGYLQTEIACKRLKMQDRDGDVIMENSWLCGQDWLPARVEDGWERWGGALLLCSEPSQGVVWVGCY</sequence>
<reference evidence="1 2" key="1">
    <citation type="submission" date="2016-05" db="EMBL/GenBank/DDBJ databases">
        <title>A degradative enzymes factory behind the ericoid mycorrhizal symbiosis.</title>
        <authorList>
            <consortium name="DOE Joint Genome Institute"/>
            <person name="Martino E."/>
            <person name="Morin E."/>
            <person name="Grelet G."/>
            <person name="Kuo A."/>
            <person name="Kohler A."/>
            <person name="Daghino S."/>
            <person name="Barry K."/>
            <person name="Choi C."/>
            <person name="Cichocki N."/>
            <person name="Clum A."/>
            <person name="Copeland A."/>
            <person name="Hainaut M."/>
            <person name="Haridas S."/>
            <person name="Labutti K."/>
            <person name="Lindquist E."/>
            <person name="Lipzen A."/>
            <person name="Khouja H.-R."/>
            <person name="Murat C."/>
            <person name="Ohm R."/>
            <person name="Olson A."/>
            <person name="Spatafora J."/>
            <person name="Veneault-Fourrey C."/>
            <person name="Henrissat B."/>
            <person name="Grigoriev I."/>
            <person name="Martin F."/>
            <person name="Perotto S."/>
        </authorList>
    </citation>
    <scope>NUCLEOTIDE SEQUENCE [LARGE SCALE GENOMIC DNA]</scope>
    <source>
        <strain evidence="1 2">UAMH 7357</strain>
    </source>
</reference>
<proteinExistence type="predicted"/>